<reference evidence="1" key="1">
    <citation type="submission" date="2020-11" db="EMBL/GenBank/DDBJ databases">
        <authorList>
            <person name="Whiteford S."/>
        </authorList>
    </citation>
    <scope>NUCLEOTIDE SEQUENCE</scope>
</reference>
<dbReference type="PANTHER" id="PTHR23108:SF0">
    <property type="entry name" value="METHYLTRANSFERASE-LIKE PROTEIN 22"/>
    <property type="match status" value="1"/>
</dbReference>
<accession>A0A8S4D3G9</accession>
<dbReference type="GO" id="GO:0008276">
    <property type="term" value="F:protein methyltransferase activity"/>
    <property type="evidence" value="ECO:0007669"/>
    <property type="project" value="InterPro"/>
</dbReference>
<comment type="caution">
    <text evidence="1">The sequence shown here is derived from an EMBL/GenBank/DDBJ whole genome shotgun (WGS) entry which is preliminary data.</text>
</comment>
<sequence length="156" mass="18010">MHINYGGILDLIKLNSKNNAQLIKSAFKVLPLDFTETSWSEELSREVADTDIILAADVIYDDDITAAFVSTLQRILNTRPPKTLYMALEKRYVFTIEHLDSVAPCYETFLTLIDKVNTDNPHSKWTMELLPLNFPKYFTYERAKELLLWKICSTPC</sequence>
<organism evidence="1 2">
    <name type="scientific">Plutella xylostella</name>
    <name type="common">Diamondback moth</name>
    <name type="synonym">Plutella maculipennis</name>
    <dbReference type="NCBI Taxonomy" id="51655"/>
    <lineage>
        <taxon>Eukaryota</taxon>
        <taxon>Metazoa</taxon>
        <taxon>Ecdysozoa</taxon>
        <taxon>Arthropoda</taxon>
        <taxon>Hexapoda</taxon>
        <taxon>Insecta</taxon>
        <taxon>Pterygota</taxon>
        <taxon>Neoptera</taxon>
        <taxon>Endopterygota</taxon>
        <taxon>Lepidoptera</taxon>
        <taxon>Glossata</taxon>
        <taxon>Ditrysia</taxon>
        <taxon>Yponomeutoidea</taxon>
        <taxon>Plutellidae</taxon>
        <taxon>Plutella</taxon>
    </lineage>
</organism>
<dbReference type="GO" id="GO:0005634">
    <property type="term" value="C:nucleus"/>
    <property type="evidence" value="ECO:0007669"/>
    <property type="project" value="TreeGrafter"/>
</dbReference>
<evidence type="ECO:0000313" key="1">
    <source>
        <dbReference type="EMBL" id="CAG9088623.1"/>
    </source>
</evidence>
<keyword evidence="2" id="KW-1185">Reference proteome</keyword>
<dbReference type="Proteomes" id="UP000653454">
    <property type="component" value="Unassembled WGS sequence"/>
</dbReference>
<dbReference type="InterPro" id="IPR029063">
    <property type="entry name" value="SAM-dependent_MTases_sf"/>
</dbReference>
<dbReference type="InterPro" id="IPR038899">
    <property type="entry name" value="METTL22"/>
</dbReference>
<dbReference type="InterPro" id="IPR019410">
    <property type="entry name" value="Methyltransf_16"/>
</dbReference>
<dbReference type="Pfam" id="PF10294">
    <property type="entry name" value="Methyltransf_16"/>
    <property type="match status" value="1"/>
</dbReference>
<protein>
    <submittedName>
        <fullName evidence="1">(diamondback moth) hypothetical protein</fullName>
    </submittedName>
</protein>
<dbReference type="AlphaFoldDB" id="A0A8S4D3G9"/>
<proteinExistence type="predicted"/>
<gene>
    <name evidence="1" type="ORF">PLXY2_LOCUS246</name>
</gene>
<evidence type="ECO:0000313" key="2">
    <source>
        <dbReference type="Proteomes" id="UP000653454"/>
    </source>
</evidence>
<dbReference type="PANTHER" id="PTHR23108">
    <property type="entry name" value="METHYLTRANSFERASE-RELATED"/>
    <property type="match status" value="1"/>
</dbReference>
<dbReference type="EMBL" id="CAJHNJ030000001">
    <property type="protein sequence ID" value="CAG9088623.1"/>
    <property type="molecule type" value="Genomic_DNA"/>
</dbReference>
<dbReference type="Gene3D" id="3.40.50.150">
    <property type="entry name" value="Vaccinia Virus protein VP39"/>
    <property type="match status" value="1"/>
</dbReference>
<name>A0A8S4D3G9_PLUXY</name>